<dbReference type="GO" id="GO:0016787">
    <property type="term" value="F:hydrolase activity"/>
    <property type="evidence" value="ECO:0007669"/>
    <property type="project" value="UniProtKB-KW"/>
</dbReference>
<gene>
    <name evidence="5" type="ORF">GA0070613_2561</name>
</gene>
<organism evidence="5 6">
    <name type="scientific">Micromonospora inositola</name>
    <dbReference type="NCBI Taxonomy" id="47865"/>
    <lineage>
        <taxon>Bacteria</taxon>
        <taxon>Bacillati</taxon>
        <taxon>Actinomycetota</taxon>
        <taxon>Actinomycetes</taxon>
        <taxon>Micromonosporales</taxon>
        <taxon>Micromonosporaceae</taxon>
        <taxon>Micromonospora</taxon>
    </lineage>
</organism>
<evidence type="ECO:0000256" key="2">
    <source>
        <dbReference type="ARBA" id="ARBA00022737"/>
    </source>
</evidence>
<name>A0A1C5IBW1_9ACTN</name>
<dbReference type="SMART" id="SM00191">
    <property type="entry name" value="Int_alpha"/>
    <property type="match status" value="4"/>
</dbReference>
<protein>
    <submittedName>
        <fullName evidence="5">FG-GAP repeat-containing protein</fullName>
    </submittedName>
</protein>
<evidence type="ECO:0000313" key="5">
    <source>
        <dbReference type="EMBL" id="SCG55563.1"/>
    </source>
</evidence>
<sequence length="478" mass="50235">MDGDGKDELVIGSSASPGGFVLHVQYSRLPRRDTLTAPATAEPTHKLSHQFAAGDFNGDGFQDLAVASYRTLSQGVFEHGIFVYDGGSGGLDRDHVKYLAGLHVGALASGDLNNDGRDELAVTDGGANPDRDGPFRGSVTVLSGTRNGLTLDGSVKVYQVVPRWSGLVEENFGTQLAMGDFTGDGYDDLVVNGSRRGTTESDWHGMVTLFPGSVNGPSVANVTKIEGQSDTGGDSIPVDVMVMSDMDQDGREDLVLGLPRSSGGRVIYIRGAVSGLGWAQHRVIDQDTPGVPGQPDNDSNGGLFGHSLATGDATGDGIPDLLVGAMAMTVGAVADAGSVTLIPGTPQGPTGAGSAIYTQNVVARNWPKPQAEFEDWVSAISDRPEPGDYLGSSVAILDLDGTGPLEMFAESKFEDIWQQAPGEPYGLVTTLRLQAPTLRRGSSQPPAFRFVPVKQQRPADFSDLGFRVVHFGYGLLSN</sequence>
<dbReference type="EMBL" id="LT607754">
    <property type="protein sequence ID" value="SCG55563.1"/>
    <property type="molecule type" value="Genomic_DNA"/>
</dbReference>
<dbReference type="GO" id="GO:0008305">
    <property type="term" value="C:integrin complex"/>
    <property type="evidence" value="ECO:0007669"/>
    <property type="project" value="InterPro"/>
</dbReference>
<accession>A0A1C5IBW1</accession>
<keyword evidence="6" id="KW-1185">Reference proteome</keyword>
<evidence type="ECO:0000256" key="1">
    <source>
        <dbReference type="ARBA" id="ARBA00022729"/>
    </source>
</evidence>
<evidence type="ECO:0000256" key="3">
    <source>
        <dbReference type="ARBA" id="ARBA00022801"/>
    </source>
</evidence>
<dbReference type="SUPFAM" id="SSF69318">
    <property type="entry name" value="Integrin alpha N-terminal domain"/>
    <property type="match status" value="2"/>
</dbReference>
<keyword evidence="3" id="KW-0378">Hydrolase</keyword>
<dbReference type="Pfam" id="PF01839">
    <property type="entry name" value="FG-GAP"/>
    <property type="match status" value="3"/>
</dbReference>
<dbReference type="InterPro" id="IPR000413">
    <property type="entry name" value="Integrin_alpha"/>
</dbReference>
<dbReference type="Gene3D" id="2.130.10.130">
    <property type="entry name" value="Integrin alpha, N-terminal"/>
    <property type="match status" value="3"/>
</dbReference>
<keyword evidence="4" id="KW-0325">Glycoprotein</keyword>
<keyword evidence="2" id="KW-0677">Repeat</keyword>
<dbReference type="PRINTS" id="PR01185">
    <property type="entry name" value="INTEGRINA"/>
</dbReference>
<dbReference type="PROSITE" id="PS51470">
    <property type="entry name" value="FG_GAP"/>
    <property type="match status" value="2"/>
</dbReference>
<dbReference type="InterPro" id="IPR013517">
    <property type="entry name" value="FG-GAP"/>
</dbReference>
<evidence type="ECO:0000256" key="4">
    <source>
        <dbReference type="ARBA" id="ARBA00023180"/>
    </source>
</evidence>
<dbReference type="GO" id="GO:0007155">
    <property type="term" value="P:cell adhesion"/>
    <property type="evidence" value="ECO:0007669"/>
    <property type="project" value="InterPro"/>
</dbReference>
<dbReference type="InterPro" id="IPR028994">
    <property type="entry name" value="Integrin_alpha_N"/>
</dbReference>
<dbReference type="Proteomes" id="UP000198221">
    <property type="component" value="Chromosome I"/>
</dbReference>
<dbReference type="PANTHER" id="PTHR23221">
    <property type="entry name" value="GLYCOSYLPHOSPHATIDYLINOSITOL PHOSPHOLIPASE D"/>
    <property type="match status" value="1"/>
</dbReference>
<reference evidence="6" key="1">
    <citation type="submission" date="2016-06" db="EMBL/GenBank/DDBJ databases">
        <authorList>
            <person name="Varghese N."/>
            <person name="Submissions Spin"/>
        </authorList>
    </citation>
    <scope>NUCLEOTIDE SEQUENCE [LARGE SCALE GENOMIC DNA]</scope>
    <source>
        <strain evidence="6">DSM 43819</strain>
    </source>
</reference>
<evidence type="ECO:0000313" key="6">
    <source>
        <dbReference type="Proteomes" id="UP000198221"/>
    </source>
</evidence>
<proteinExistence type="predicted"/>
<dbReference type="PANTHER" id="PTHR23221:SF7">
    <property type="entry name" value="PHOSPHATIDYLINOSITOL-GLYCAN-SPECIFIC PHOSPHOLIPASE D"/>
    <property type="match status" value="1"/>
</dbReference>
<dbReference type="InterPro" id="IPR013519">
    <property type="entry name" value="Int_alpha_beta-p"/>
</dbReference>
<keyword evidence="1" id="KW-0732">Signal</keyword>
<dbReference type="AlphaFoldDB" id="A0A1C5IBW1"/>